<feature type="transmembrane region" description="Helical" evidence="2">
    <location>
        <begin position="140"/>
        <end position="165"/>
    </location>
</feature>
<dbReference type="AlphaFoldDB" id="A0A087SD39"/>
<dbReference type="Proteomes" id="UP000279271">
    <property type="component" value="Unassembled WGS sequence"/>
</dbReference>
<reference evidence="4 6" key="1">
    <citation type="journal article" date="2014" name="BMC Genomics">
        <title>Oil accumulation mechanisms of the oleaginous microalga Chlorella protothecoides revealed through its genome, transcriptomes, and proteomes.</title>
        <authorList>
            <person name="Gao C."/>
            <person name="Wang Y."/>
            <person name="Shen Y."/>
            <person name="Yan D."/>
            <person name="He X."/>
            <person name="Dai J."/>
            <person name="Wu Q."/>
        </authorList>
    </citation>
    <scope>NUCLEOTIDE SEQUENCE [LARGE SCALE GENOMIC DNA]</scope>
    <source>
        <strain evidence="4 6">0710</strain>
    </source>
</reference>
<keyword evidence="2" id="KW-0472">Membrane</keyword>
<evidence type="ECO:0000313" key="4">
    <source>
        <dbReference type="EMBL" id="KFM23643.1"/>
    </source>
</evidence>
<feature type="transmembrane region" description="Helical" evidence="2">
    <location>
        <begin position="270"/>
        <end position="289"/>
    </location>
</feature>
<evidence type="ECO:0000256" key="1">
    <source>
        <dbReference type="SAM" id="MobiDB-lite"/>
    </source>
</evidence>
<reference evidence="5" key="4">
    <citation type="submission" date="2018-10" db="EMBL/GenBank/DDBJ databases">
        <authorList>
            <person name="Hovde B."/>
            <person name="Zhang X."/>
        </authorList>
    </citation>
    <scope>NUCLEOTIDE SEQUENCE [LARGE SCALE GENOMIC DNA]</scope>
    <source>
        <strain evidence="5">UTEX 25</strain>
    </source>
</reference>
<dbReference type="EMBL" id="KL662095">
    <property type="protein sequence ID" value="KFM23643.1"/>
    <property type="molecule type" value="Genomic_DNA"/>
</dbReference>
<dbReference type="GeneID" id="23614293"/>
<dbReference type="PROSITE" id="PS51257">
    <property type="entry name" value="PROKAR_LIPOPROTEIN"/>
    <property type="match status" value="1"/>
</dbReference>
<accession>A0A087SD39</accession>
<organism evidence="4 6">
    <name type="scientific">Auxenochlorella protothecoides</name>
    <name type="common">Green microalga</name>
    <name type="synonym">Chlorella protothecoides</name>
    <dbReference type="NCBI Taxonomy" id="3075"/>
    <lineage>
        <taxon>Eukaryota</taxon>
        <taxon>Viridiplantae</taxon>
        <taxon>Chlorophyta</taxon>
        <taxon>core chlorophytes</taxon>
        <taxon>Trebouxiophyceae</taxon>
        <taxon>Chlorellales</taxon>
        <taxon>Chlorellaceae</taxon>
        <taxon>Auxenochlorella</taxon>
    </lineage>
</organism>
<evidence type="ECO:0000313" key="6">
    <source>
        <dbReference type="Proteomes" id="UP000028924"/>
    </source>
</evidence>
<dbReference type="RefSeq" id="XP_011396517.1">
    <property type="nucleotide sequence ID" value="XM_011398215.1"/>
</dbReference>
<feature type="transmembrane region" description="Helical" evidence="2">
    <location>
        <begin position="237"/>
        <end position="258"/>
    </location>
</feature>
<dbReference type="KEGG" id="apro:F751_2902"/>
<gene>
    <name evidence="5" type="ORF">APUTEX25_001208</name>
    <name evidence="4" type="ORF">F751_2902</name>
    <name evidence="3" type="ORF">g.19848</name>
</gene>
<feature type="region of interest" description="Disordered" evidence="1">
    <location>
        <begin position="311"/>
        <end position="332"/>
    </location>
</feature>
<dbReference type="EMBL" id="GDKF01005324">
    <property type="protein sequence ID" value="JAT73298.1"/>
    <property type="molecule type" value="Transcribed_RNA"/>
</dbReference>
<evidence type="ECO:0000313" key="7">
    <source>
        <dbReference type="Proteomes" id="UP000279271"/>
    </source>
</evidence>
<dbReference type="EMBL" id="QOKY01000215">
    <property type="protein sequence ID" value="RMZ52014.1"/>
    <property type="molecule type" value="Genomic_DNA"/>
</dbReference>
<protein>
    <submittedName>
        <fullName evidence="4">Uncharacterized protein</fullName>
    </submittedName>
</protein>
<keyword evidence="6" id="KW-1185">Reference proteome</keyword>
<sequence>MQPSRHPLPRHTWVWWAMLACVIGGPLVMLEKTGYLETWEATERYTLAVLAFSAAHPISVPGEAPAEDEAAHAAALRALDRRLIAWHRDLDALYDRICAMAVVSTLTDPGASVSLTYDRPAGVGQRALKREFHAKRDASILLYLALTAAVYFSNSVLLASLVLVLNVLNLLLCYRIKGMSDALAVTVQQLDEVVGQLVGWPLPAVPAAGHAAATSLLLAKLAALARYWQGTELGMNVALPGVGALAVSVNIMGSIAVATTFRCVVSVLTVFHPALAGISIRAMLAWLFASAGRYKLTPAMVEGTNALPKGVSARDWGPDDCCEEEQPKDKDS</sequence>
<keyword evidence="2" id="KW-0812">Transmembrane</keyword>
<name>A0A087SD39_AUXPR</name>
<reference evidence="5" key="5">
    <citation type="submission" date="2018-11" db="EMBL/GenBank/DDBJ databases">
        <title>Characterization of plant carbon substrate utilization by Auxenochlorella protothecoides.</title>
        <authorList>
            <person name="Vogler B.W."/>
            <person name="Starkenburg S.R."/>
            <person name="Sudasinghe N."/>
            <person name="Schambach J.Y."/>
            <person name="Rollin J.A."/>
            <person name="Pattathil S."/>
            <person name="Barry A.N."/>
        </authorList>
    </citation>
    <scope>NUCLEOTIDE SEQUENCE [LARGE SCALE GENOMIC DNA]</scope>
    <source>
        <strain evidence="5">UTEX 25</strain>
    </source>
</reference>
<evidence type="ECO:0000313" key="3">
    <source>
        <dbReference type="EMBL" id="JAT73298.1"/>
    </source>
</evidence>
<keyword evidence="2" id="KW-1133">Transmembrane helix</keyword>
<feature type="transmembrane region" description="Helical" evidence="2">
    <location>
        <begin position="12"/>
        <end position="30"/>
    </location>
</feature>
<reference evidence="7" key="3">
    <citation type="journal article" date="2018" name="Algal Res.">
        <title>Characterization of plant carbon substrate utilization by Auxenochlorella protothecoides.</title>
        <authorList>
            <person name="Vogler B.W."/>
            <person name="Starkenburg S.R."/>
            <person name="Sudasinghe N."/>
            <person name="Schambach J.Y."/>
            <person name="Rollin J.A."/>
            <person name="Pattathil S."/>
            <person name="Barry A.N."/>
        </authorList>
    </citation>
    <scope>NUCLEOTIDE SEQUENCE [LARGE SCALE GENOMIC DNA]</scope>
    <source>
        <strain evidence="7">UTEX 25</strain>
    </source>
</reference>
<evidence type="ECO:0000313" key="5">
    <source>
        <dbReference type="EMBL" id="RMZ52014.1"/>
    </source>
</evidence>
<reference evidence="3" key="2">
    <citation type="submission" date="2015-08" db="EMBL/GenBank/DDBJ databases">
        <authorList>
            <person name="Babu N.S."/>
            <person name="Beckwith C.J."/>
            <person name="Beseler K.G."/>
            <person name="Brison A."/>
            <person name="Carone J.V."/>
            <person name="Caskin T.P."/>
            <person name="Diamond M."/>
            <person name="Durham M.E."/>
            <person name="Foxe J.M."/>
            <person name="Go M."/>
            <person name="Henderson B.A."/>
            <person name="Jones I.B."/>
            <person name="McGettigan J.A."/>
            <person name="Micheletti S.J."/>
            <person name="Nasrallah M.E."/>
            <person name="Ortiz D."/>
            <person name="Piller C.R."/>
            <person name="Privatt S.R."/>
            <person name="Schneider S.L."/>
            <person name="Sharp S."/>
            <person name="Smith T.C."/>
            <person name="Stanton J.D."/>
            <person name="Ullery H.E."/>
            <person name="Wilson R.J."/>
            <person name="Serrano M.G."/>
            <person name="Buck G."/>
            <person name="Lee V."/>
            <person name="Wang Y."/>
            <person name="Carvalho R."/>
            <person name="Voegtly L."/>
            <person name="Shi R."/>
            <person name="Duckworth R."/>
            <person name="Johnson A."/>
            <person name="Loviza R."/>
            <person name="Walstead R."/>
            <person name="Shah Z."/>
            <person name="Kiflezghi M."/>
            <person name="Wade K."/>
            <person name="Ball S.L."/>
            <person name="Bradley K.W."/>
            <person name="Asai D.J."/>
            <person name="Bowman C.A."/>
            <person name="Russell D.A."/>
            <person name="Pope W.H."/>
            <person name="Jacobs-Sera D."/>
            <person name="Hendrix R.W."/>
            <person name="Hatfull G.F."/>
        </authorList>
    </citation>
    <scope>NUCLEOTIDE SEQUENCE</scope>
</reference>
<proteinExistence type="predicted"/>
<dbReference type="Proteomes" id="UP000028924">
    <property type="component" value="Unassembled WGS sequence"/>
</dbReference>
<evidence type="ECO:0000256" key="2">
    <source>
        <dbReference type="SAM" id="Phobius"/>
    </source>
</evidence>